<organism evidence="2 3">
    <name type="scientific">Posidoniimonas polymericola</name>
    <dbReference type="NCBI Taxonomy" id="2528002"/>
    <lineage>
        <taxon>Bacteria</taxon>
        <taxon>Pseudomonadati</taxon>
        <taxon>Planctomycetota</taxon>
        <taxon>Planctomycetia</taxon>
        <taxon>Pirellulales</taxon>
        <taxon>Lacipirellulaceae</taxon>
        <taxon>Posidoniimonas</taxon>
    </lineage>
</organism>
<sequence precursor="true">MRTTRFSALLLACIAALLAVATPTLAALQPDEIALVVARGNRESLGLAKYYCRQRGVPIINICEVDVPSTEEMEREHWRWAVRPEIQRWVQENDPEGKLRCLVTTWGVPLKIKPAGPDERTARYLAYLKGERDLRMKQLEQVSAALDKLGLDPEQDGDNLQLPDLGGKSDLKIEQRLETSLQAAQTRLAGQTSEAARADKAKLQQLATVTAGANVLLQGLGQQLQQFASREQTPPAETLQQYQLLRGRASAFSELKLMLELRAPSYERDEIALTAIQQTGGMLAAVKWLDEQIATAQKNESGSSFDSELSLVMWPEDYELLRWQPNYLRTAYQGSQLGKTFRTLMVSRLDGPSIKTAKRLIDDAIAVEKQGGLKGKVYFDARGLAELEGEPLLPGSYPDFDRSLLVTAESMKQMKGPDGEPQYDVVLNTSPELFQPGECPDAALYCGWYSLANYVDAFEWRQGAIAYHLASSEARTLREEGARVWCKSLLEDGVCATVGPVYEPYLLAFPRPNDFFALLTKTDLTLVEVYYQSKPFNSWMMVLVGDPLYQAIPPAN</sequence>
<dbReference type="NCBIfam" id="TIGR03790">
    <property type="entry name" value="TIGR03790 family protein"/>
    <property type="match status" value="1"/>
</dbReference>
<feature type="chain" id="PRO_5023143597" description="TIGR03790 family protein" evidence="1">
    <location>
        <begin position="27"/>
        <end position="556"/>
    </location>
</feature>
<keyword evidence="1" id="KW-0732">Signal</keyword>
<protein>
    <recommendedName>
        <fullName evidence="4">TIGR03790 family protein</fullName>
    </recommendedName>
</protein>
<dbReference type="OrthoDB" id="9771443at2"/>
<name>A0A5C5YTH9_9BACT</name>
<evidence type="ECO:0000313" key="2">
    <source>
        <dbReference type="EMBL" id="TWT78304.1"/>
    </source>
</evidence>
<accession>A0A5C5YTH9</accession>
<dbReference type="AlphaFoldDB" id="A0A5C5YTH9"/>
<gene>
    <name evidence="2" type="ORF">Pla123a_10950</name>
</gene>
<comment type="caution">
    <text evidence="2">The sequence shown here is derived from an EMBL/GenBank/DDBJ whole genome shotgun (WGS) entry which is preliminary data.</text>
</comment>
<keyword evidence="3" id="KW-1185">Reference proteome</keyword>
<evidence type="ECO:0008006" key="4">
    <source>
        <dbReference type="Google" id="ProtNLM"/>
    </source>
</evidence>
<reference evidence="2 3" key="1">
    <citation type="submission" date="2019-02" db="EMBL/GenBank/DDBJ databases">
        <title>Deep-cultivation of Planctomycetes and their phenomic and genomic characterization uncovers novel biology.</title>
        <authorList>
            <person name="Wiegand S."/>
            <person name="Jogler M."/>
            <person name="Boedeker C."/>
            <person name="Pinto D."/>
            <person name="Vollmers J."/>
            <person name="Rivas-Marin E."/>
            <person name="Kohn T."/>
            <person name="Peeters S.H."/>
            <person name="Heuer A."/>
            <person name="Rast P."/>
            <person name="Oberbeckmann S."/>
            <person name="Bunk B."/>
            <person name="Jeske O."/>
            <person name="Meyerdierks A."/>
            <person name="Storesund J.E."/>
            <person name="Kallscheuer N."/>
            <person name="Luecker S."/>
            <person name="Lage O.M."/>
            <person name="Pohl T."/>
            <person name="Merkel B.J."/>
            <person name="Hornburger P."/>
            <person name="Mueller R.-W."/>
            <person name="Bruemmer F."/>
            <person name="Labrenz M."/>
            <person name="Spormann A.M."/>
            <person name="Op Den Camp H."/>
            <person name="Overmann J."/>
            <person name="Amann R."/>
            <person name="Jetten M.S.M."/>
            <person name="Mascher T."/>
            <person name="Medema M.H."/>
            <person name="Devos D.P."/>
            <person name="Kaster A.-K."/>
            <person name="Ovreas L."/>
            <person name="Rohde M."/>
            <person name="Galperin M.Y."/>
            <person name="Jogler C."/>
        </authorList>
    </citation>
    <scope>NUCLEOTIDE SEQUENCE [LARGE SCALE GENOMIC DNA]</scope>
    <source>
        <strain evidence="2 3">Pla123a</strain>
    </source>
</reference>
<dbReference type="RefSeq" id="WP_146584655.1">
    <property type="nucleotide sequence ID" value="NZ_SJPO01000002.1"/>
</dbReference>
<proteinExistence type="predicted"/>
<dbReference type="InterPro" id="IPR022265">
    <property type="entry name" value="CHP03790"/>
</dbReference>
<evidence type="ECO:0000313" key="3">
    <source>
        <dbReference type="Proteomes" id="UP000318478"/>
    </source>
</evidence>
<dbReference type="Proteomes" id="UP000318478">
    <property type="component" value="Unassembled WGS sequence"/>
</dbReference>
<evidence type="ECO:0000256" key="1">
    <source>
        <dbReference type="SAM" id="SignalP"/>
    </source>
</evidence>
<feature type="signal peptide" evidence="1">
    <location>
        <begin position="1"/>
        <end position="26"/>
    </location>
</feature>
<dbReference type="EMBL" id="SJPO01000002">
    <property type="protein sequence ID" value="TWT78304.1"/>
    <property type="molecule type" value="Genomic_DNA"/>
</dbReference>